<dbReference type="KEGG" id="halg:HUG10_21010"/>
<geneLocation type="plasmid" evidence="2 3">
    <name>unnamed3</name>
</geneLocation>
<accession>A0A7D5GHV2</accession>
<evidence type="ECO:0000313" key="3">
    <source>
        <dbReference type="Proteomes" id="UP000509750"/>
    </source>
</evidence>
<dbReference type="GO" id="GO:0003677">
    <property type="term" value="F:DNA binding"/>
    <property type="evidence" value="ECO:0007669"/>
    <property type="project" value="InterPro"/>
</dbReference>
<dbReference type="InterPro" id="IPR001387">
    <property type="entry name" value="Cro/C1-type_HTH"/>
</dbReference>
<dbReference type="SUPFAM" id="SSF47413">
    <property type="entry name" value="lambda repressor-like DNA-binding domains"/>
    <property type="match status" value="1"/>
</dbReference>
<evidence type="ECO:0000313" key="2">
    <source>
        <dbReference type="EMBL" id="QLG30068.1"/>
    </source>
</evidence>
<dbReference type="CDD" id="cd00093">
    <property type="entry name" value="HTH_XRE"/>
    <property type="match status" value="1"/>
</dbReference>
<dbReference type="SMART" id="SM00530">
    <property type="entry name" value="HTH_XRE"/>
    <property type="match status" value="1"/>
</dbReference>
<dbReference type="Gene3D" id="1.10.260.40">
    <property type="entry name" value="lambda repressor-like DNA-binding domains"/>
    <property type="match status" value="1"/>
</dbReference>
<organism evidence="2 3">
    <name type="scientific">Halorarum halophilum</name>
    <dbReference type="NCBI Taxonomy" id="2743090"/>
    <lineage>
        <taxon>Archaea</taxon>
        <taxon>Methanobacteriati</taxon>
        <taxon>Methanobacteriota</taxon>
        <taxon>Stenosarchaea group</taxon>
        <taxon>Halobacteria</taxon>
        <taxon>Halobacteriales</taxon>
        <taxon>Haloferacaceae</taxon>
        <taxon>Halorarum</taxon>
    </lineage>
</organism>
<dbReference type="RefSeq" id="WP_179171642.1">
    <property type="nucleotide sequence ID" value="NZ_CP058532.1"/>
</dbReference>
<reference evidence="2 3" key="1">
    <citation type="submission" date="2020-07" db="EMBL/GenBank/DDBJ databases">
        <title>Gai3-2, isolated from salt lake.</title>
        <authorList>
            <person name="Cui H."/>
            <person name="Shi X."/>
        </authorList>
    </citation>
    <scope>NUCLEOTIDE SEQUENCE [LARGE SCALE GENOMIC DNA]</scope>
    <source>
        <strain evidence="2 3">Gai3-2</strain>
        <plasmid evidence="2 3">unnamed3</plasmid>
    </source>
</reference>
<dbReference type="AlphaFoldDB" id="A0A7D5GHV2"/>
<keyword evidence="2" id="KW-0614">Plasmid</keyword>
<name>A0A7D5GHV2_9EURY</name>
<sequence>MSEAQTDPVHATTIDGYRVPTPDELRMLRRDLGVTQTQLATAVGSTQTTISQFELGNHDIMSSTLRDAVEFLQEEADGE</sequence>
<dbReference type="GeneID" id="56031369"/>
<feature type="domain" description="HTH cro/C1-type" evidence="1">
    <location>
        <begin position="25"/>
        <end position="79"/>
    </location>
</feature>
<protein>
    <submittedName>
        <fullName evidence="2">Helix-turn-helix transcriptional regulator</fullName>
    </submittedName>
</protein>
<dbReference type="Proteomes" id="UP000509750">
    <property type="component" value="Plasmid unnamed3"/>
</dbReference>
<proteinExistence type="predicted"/>
<keyword evidence="3" id="KW-1185">Reference proteome</keyword>
<dbReference type="PROSITE" id="PS50943">
    <property type="entry name" value="HTH_CROC1"/>
    <property type="match status" value="1"/>
</dbReference>
<evidence type="ECO:0000259" key="1">
    <source>
        <dbReference type="PROSITE" id="PS50943"/>
    </source>
</evidence>
<gene>
    <name evidence="2" type="ORF">HUG10_21010</name>
</gene>
<dbReference type="Pfam" id="PF01381">
    <property type="entry name" value="HTH_3"/>
    <property type="match status" value="1"/>
</dbReference>
<dbReference type="EMBL" id="CP058532">
    <property type="protein sequence ID" value="QLG30068.1"/>
    <property type="molecule type" value="Genomic_DNA"/>
</dbReference>
<dbReference type="InterPro" id="IPR010982">
    <property type="entry name" value="Lambda_DNA-bd_dom_sf"/>
</dbReference>